<evidence type="ECO:0000313" key="3">
    <source>
        <dbReference type="Proteomes" id="UP000655225"/>
    </source>
</evidence>
<name>A0A834ZEQ2_TETSI</name>
<feature type="region of interest" description="Disordered" evidence="1">
    <location>
        <begin position="46"/>
        <end position="75"/>
    </location>
</feature>
<dbReference type="AlphaFoldDB" id="A0A834ZEQ2"/>
<keyword evidence="3" id="KW-1185">Reference proteome</keyword>
<dbReference type="Proteomes" id="UP000655225">
    <property type="component" value="Unassembled WGS sequence"/>
</dbReference>
<feature type="compositionally biased region" description="Polar residues" evidence="1">
    <location>
        <begin position="61"/>
        <end position="75"/>
    </location>
</feature>
<accession>A0A834ZEQ2</accession>
<evidence type="ECO:0000256" key="1">
    <source>
        <dbReference type="SAM" id="MobiDB-lite"/>
    </source>
</evidence>
<proteinExistence type="predicted"/>
<protein>
    <submittedName>
        <fullName evidence="2">Uncharacterized protein</fullName>
    </submittedName>
</protein>
<organism evidence="2 3">
    <name type="scientific">Tetracentron sinense</name>
    <name type="common">Spur-leaf</name>
    <dbReference type="NCBI Taxonomy" id="13715"/>
    <lineage>
        <taxon>Eukaryota</taxon>
        <taxon>Viridiplantae</taxon>
        <taxon>Streptophyta</taxon>
        <taxon>Embryophyta</taxon>
        <taxon>Tracheophyta</taxon>
        <taxon>Spermatophyta</taxon>
        <taxon>Magnoliopsida</taxon>
        <taxon>Trochodendrales</taxon>
        <taxon>Trochodendraceae</taxon>
        <taxon>Tetracentron</taxon>
    </lineage>
</organism>
<dbReference type="EMBL" id="JABCRI010000005">
    <property type="protein sequence ID" value="KAF8405869.1"/>
    <property type="molecule type" value="Genomic_DNA"/>
</dbReference>
<gene>
    <name evidence="2" type="ORF">HHK36_007947</name>
</gene>
<evidence type="ECO:0000313" key="2">
    <source>
        <dbReference type="EMBL" id="KAF8405869.1"/>
    </source>
</evidence>
<comment type="caution">
    <text evidence="2">The sequence shown here is derived from an EMBL/GenBank/DDBJ whole genome shotgun (WGS) entry which is preliminary data.</text>
</comment>
<reference evidence="2 3" key="1">
    <citation type="submission" date="2020-04" db="EMBL/GenBank/DDBJ databases">
        <title>Plant Genome Project.</title>
        <authorList>
            <person name="Zhang R.-G."/>
        </authorList>
    </citation>
    <scope>NUCLEOTIDE SEQUENCE [LARGE SCALE GENOMIC DNA]</scope>
    <source>
        <strain evidence="2">YNK0</strain>
        <tissue evidence="2">Leaf</tissue>
    </source>
</reference>
<sequence length="75" mass="8498">MHRFISYEIGDNTWMKLKIDYMLKPGFIQSSLEHISNQSGCNIGRMNRENGRTSRAMYNGDPQTVSARSSGIISV</sequence>